<evidence type="ECO:0000256" key="5">
    <source>
        <dbReference type="ARBA" id="ARBA00022842"/>
    </source>
</evidence>
<dbReference type="PANTHER" id="PTHR11236">
    <property type="entry name" value="AMINOBENZOATE/ANTHRANILATE SYNTHASE"/>
    <property type="match status" value="1"/>
</dbReference>
<dbReference type="GO" id="GO:0000162">
    <property type="term" value="P:L-tryptophan biosynthetic process"/>
    <property type="evidence" value="ECO:0007669"/>
    <property type="project" value="TreeGrafter"/>
</dbReference>
<proteinExistence type="predicted"/>
<dbReference type="Pfam" id="PF04715">
    <property type="entry name" value="Anth_synt_I_N"/>
    <property type="match status" value="1"/>
</dbReference>
<dbReference type="InterPro" id="IPR019999">
    <property type="entry name" value="Anth_synth_I-like"/>
</dbReference>
<feature type="region of interest" description="Disordered" evidence="9">
    <location>
        <begin position="178"/>
        <end position="254"/>
    </location>
</feature>
<comment type="function">
    <text evidence="7">Part of a heterotetrameric complex that catalyzes the two-step biosynthesis of anthranilate, an intermediate in the biosynthesis of L-tryptophan. In the first step, the glutamine-binding beta subunit (TrpG) of anthranilate synthase (AS) provides the glutamine amidotransferase activity which generates ammonia as a substrate that, along with chorismate, is used in the second step, catalyzed by the large alpha subunit of AS (TrpE) to produce anthranilate. In the absence of TrpG, TrpE can synthesize anthranilate directly from chorismate and high concentrations of ammonia.</text>
</comment>
<keyword evidence="13" id="KW-1185">Reference proteome</keyword>
<evidence type="ECO:0000256" key="4">
    <source>
        <dbReference type="ARBA" id="ARBA00022723"/>
    </source>
</evidence>
<evidence type="ECO:0000259" key="10">
    <source>
        <dbReference type="Pfam" id="PF00425"/>
    </source>
</evidence>
<comment type="catalytic activity">
    <reaction evidence="8">
        <text>chorismate + L-glutamine = anthranilate + pyruvate + L-glutamate + H(+)</text>
        <dbReference type="Rhea" id="RHEA:21732"/>
        <dbReference type="ChEBI" id="CHEBI:15361"/>
        <dbReference type="ChEBI" id="CHEBI:15378"/>
        <dbReference type="ChEBI" id="CHEBI:16567"/>
        <dbReference type="ChEBI" id="CHEBI:29748"/>
        <dbReference type="ChEBI" id="CHEBI:29985"/>
        <dbReference type="ChEBI" id="CHEBI:58359"/>
        <dbReference type="EC" id="4.1.3.27"/>
    </reaction>
</comment>
<evidence type="ECO:0000256" key="1">
    <source>
        <dbReference type="ARBA" id="ARBA00001946"/>
    </source>
</evidence>
<evidence type="ECO:0000256" key="3">
    <source>
        <dbReference type="ARBA" id="ARBA00020653"/>
    </source>
</evidence>
<dbReference type="InterPro" id="IPR006805">
    <property type="entry name" value="Anth_synth_I_N"/>
</dbReference>
<dbReference type="Pfam" id="PF00425">
    <property type="entry name" value="Chorismate_bind"/>
    <property type="match status" value="1"/>
</dbReference>
<dbReference type="GO" id="GO:0004049">
    <property type="term" value="F:anthranilate synthase activity"/>
    <property type="evidence" value="ECO:0007669"/>
    <property type="project" value="UniProtKB-EC"/>
</dbReference>
<comment type="caution">
    <text evidence="12">The sequence shown here is derived from an EMBL/GenBank/DDBJ whole genome shotgun (WGS) entry which is preliminary data.</text>
</comment>
<gene>
    <name evidence="12" type="primary">trpE</name>
    <name evidence="12" type="ORF">CA85_18450</name>
</gene>
<feature type="domain" description="Chorismate-utilising enzyme C-terminal" evidence="10">
    <location>
        <begin position="303"/>
        <end position="556"/>
    </location>
</feature>
<protein>
    <recommendedName>
        <fullName evidence="3">Anthranilate synthase component 1</fullName>
    </recommendedName>
</protein>
<reference evidence="12 13" key="1">
    <citation type="submission" date="2019-02" db="EMBL/GenBank/DDBJ databases">
        <title>Deep-cultivation of Planctomycetes and their phenomic and genomic characterization uncovers novel biology.</title>
        <authorList>
            <person name="Wiegand S."/>
            <person name="Jogler M."/>
            <person name="Boedeker C."/>
            <person name="Pinto D."/>
            <person name="Vollmers J."/>
            <person name="Rivas-Marin E."/>
            <person name="Kohn T."/>
            <person name="Peeters S.H."/>
            <person name="Heuer A."/>
            <person name="Rast P."/>
            <person name="Oberbeckmann S."/>
            <person name="Bunk B."/>
            <person name="Jeske O."/>
            <person name="Meyerdierks A."/>
            <person name="Storesund J.E."/>
            <person name="Kallscheuer N."/>
            <person name="Luecker S."/>
            <person name="Lage O.M."/>
            <person name="Pohl T."/>
            <person name="Merkel B.J."/>
            <person name="Hornburger P."/>
            <person name="Mueller R.-W."/>
            <person name="Bruemmer F."/>
            <person name="Labrenz M."/>
            <person name="Spormann A.M."/>
            <person name="Op Den Camp H."/>
            <person name="Overmann J."/>
            <person name="Amann R."/>
            <person name="Jetten M.S.M."/>
            <person name="Mascher T."/>
            <person name="Medema M.H."/>
            <person name="Devos D.P."/>
            <person name="Kaster A.-K."/>
            <person name="Ovreas L."/>
            <person name="Rohde M."/>
            <person name="Galperin M.Y."/>
            <person name="Jogler C."/>
        </authorList>
    </citation>
    <scope>NUCLEOTIDE SEQUENCE [LARGE SCALE GENOMIC DNA]</scope>
    <source>
        <strain evidence="12 13">CA85</strain>
    </source>
</reference>
<evidence type="ECO:0000256" key="2">
    <source>
        <dbReference type="ARBA" id="ARBA00011575"/>
    </source>
</evidence>
<name>A0A5C5YG75_9BACT</name>
<keyword evidence="4" id="KW-0479">Metal-binding</keyword>
<evidence type="ECO:0000256" key="8">
    <source>
        <dbReference type="ARBA" id="ARBA00047683"/>
    </source>
</evidence>
<dbReference type="GO" id="GO:0046872">
    <property type="term" value="F:metal ion binding"/>
    <property type="evidence" value="ECO:0007669"/>
    <property type="project" value="UniProtKB-KW"/>
</dbReference>
<accession>A0A5C5YG75</accession>
<dbReference type="SUPFAM" id="SSF56322">
    <property type="entry name" value="ADC synthase"/>
    <property type="match status" value="1"/>
</dbReference>
<keyword evidence="6 12" id="KW-0456">Lyase</keyword>
<sequence>MHHPSADEFARLAREYDFVPVYRRLLSDALTPVTAFTLLDDGGPAFLIESVIGGEKVGRYSFLGSKPLARFAAKGKTVTQTDMASGTEVKTDCDNPLDEFRTRFRDRTATLESLPPFIGGAIGYAGYDVVRYVEDLPDSCEDDRNLPDLDFAFYHTLCVFDHVDKTITVVSLADCRGITSDPSSTDGSARREQTGDPLSTDGSARREQTGNKSSTDGSARREQTSDPLSTDGSARREQENATSSAPSNPQANLSSDPAVVFAAAAAEVDQTIERLNQPLPHQCEEIRETDQSHRLPVESNFTRETFCDAVRSCVEYIRAGDVFQVVPSQRLTVHSDVDPFAVYRSLRVVNPSPFMFFVRSPECVLVGCSPEIMCRVKEGIVTVRPLAGTRPRGANEAEDIALEKELLDDPKERAEHVMLVDLGRNDIGRVAQFGTVELTEIMVIERYSHVMHISSEVRGKLREGLDAFDALKACLPAGTVSGAPKVRAMEVIDEIEPHRRGPYAGAVGYIDYRGNMDTCLALRTIVFQNNTYHVQAGCGVVADSDPDKEYEETLNKARALIAAIEWTIARQRNQE</sequence>
<comment type="cofactor">
    <cofactor evidence="1">
        <name>Mg(2+)</name>
        <dbReference type="ChEBI" id="CHEBI:18420"/>
    </cofactor>
</comment>
<dbReference type="AlphaFoldDB" id="A0A5C5YG75"/>
<dbReference type="EMBL" id="SJPK01000003">
    <property type="protein sequence ID" value="TWT73375.1"/>
    <property type="molecule type" value="Genomic_DNA"/>
</dbReference>
<feature type="compositionally biased region" description="Polar residues" evidence="9">
    <location>
        <begin position="240"/>
        <end position="254"/>
    </location>
</feature>
<dbReference type="RefSeq" id="WP_246112624.1">
    <property type="nucleotide sequence ID" value="NZ_SJPK01000003.1"/>
</dbReference>
<comment type="subunit">
    <text evidence="2">Heterotetramer consisting of two non-identical subunits: a beta subunit (TrpG) and a large alpha subunit (TrpE).</text>
</comment>
<evidence type="ECO:0000313" key="13">
    <source>
        <dbReference type="Proteomes" id="UP000318053"/>
    </source>
</evidence>
<dbReference type="Proteomes" id="UP000318053">
    <property type="component" value="Unassembled WGS sequence"/>
</dbReference>
<evidence type="ECO:0000313" key="12">
    <source>
        <dbReference type="EMBL" id="TWT73375.1"/>
    </source>
</evidence>
<organism evidence="12 13">
    <name type="scientific">Allorhodopirellula solitaria</name>
    <dbReference type="NCBI Taxonomy" id="2527987"/>
    <lineage>
        <taxon>Bacteria</taxon>
        <taxon>Pseudomonadati</taxon>
        <taxon>Planctomycetota</taxon>
        <taxon>Planctomycetia</taxon>
        <taxon>Pirellulales</taxon>
        <taxon>Pirellulaceae</taxon>
        <taxon>Allorhodopirellula</taxon>
    </lineage>
</organism>
<dbReference type="PANTHER" id="PTHR11236:SF48">
    <property type="entry name" value="ISOCHORISMATE SYNTHASE MENF"/>
    <property type="match status" value="1"/>
</dbReference>
<dbReference type="PRINTS" id="PR00095">
    <property type="entry name" value="ANTSNTHASEI"/>
</dbReference>
<dbReference type="InterPro" id="IPR015890">
    <property type="entry name" value="Chorismate_C"/>
</dbReference>
<dbReference type="Gene3D" id="3.60.120.10">
    <property type="entry name" value="Anthranilate synthase"/>
    <property type="match status" value="1"/>
</dbReference>
<evidence type="ECO:0000256" key="6">
    <source>
        <dbReference type="ARBA" id="ARBA00023239"/>
    </source>
</evidence>
<evidence type="ECO:0000259" key="11">
    <source>
        <dbReference type="Pfam" id="PF04715"/>
    </source>
</evidence>
<evidence type="ECO:0000256" key="7">
    <source>
        <dbReference type="ARBA" id="ARBA00025634"/>
    </source>
</evidence>
<evidence type="ECO:0000256" key="9">
    <source>
        <dbReference type="SAM" id="MobiDB-lite"/>
    </source>
</evidence>
<keyword evidence="5" id="KW-0460">Magnesium</keyword>
<feature type="domain" description="Anthranilate synthase component I N-terminal" evidence="11">
    <location>
        <begin position="28"/>
        <end position="169"/>
    </location>
</feature>
<dbReference type="InterPro" id="IPR005801">
    <property type="entry name" value="ADC_synthase"/>
</dbReference>